<evidence type="ECO:0000313" key="3">
    <source>
        <dbReference type="EMBL" id="MFL9835814.1"/>
    </source>
</evidence>
<feature type="transmembrane region" description="Helical" evidence="1">
    <location>
        <begin position="26"/>
        <end position="47"/>
    </location>
</feature>
<dbReference type="RefSeq" id="WP_408092911.1">
    <property type="nucleotide sequence ID" value="NZ_JBELPY010000020.1"/>
</dbReference>
<feature type="domain" description="Tail specific protease" evidence="2">
    <location>
        <begin position="154"/>
        <end position="205"/>
    </location>
</feature>
<dbReference type="Pfam" id="PF03572">
    <property type="entry name" value="Peptidase_S41"/>
    <property type="match status" value="1"/>
</dbReference>
<protein>
    <submittedName>
        <fullName evidence="3">S41 family peptidase</fullName>
    </submittedName>
</protein>
<keyword evidence="1" id="KW-0472">Membrane</keyword>
<sequence>MNFCRFYNEVQNSYFLYLNHYNNNMLNYNTIKSFFLLILLLSYSSLYSQSFKNDSVRSFVNTSIDLIRSNAVDTSKIKLIKSALYGKAKDLNSISELAPLYTEVFKLLNDHHGSLKYKGKTYGWSKAAVEANVYLKGKLKTEKSVLSTTINKSIGYIRIPGNSDFAFMKVDSIANDITSHINKVNSPKIKESIIDLRLNTGGNMYPFY</sequence>
<dbReference type="InterPro" id="IPR029045">
    <property type="entry name" value="ClpP/crotonase-like_dom_sf"/>
</dbReference>
<organism evidence="3 4">
    <name type="scientific">Chryseobacterium terrae</name>
    <dbReference type="NCBI Taxonomy" id="3163299"/>
    <lineage>
        <taxon>Bacteria</taxon>
        <taxon>Pseudomonadati</taxon>
        <taxon>Bacteroidota</taxon>
        <taxon>Flavobacteriia</taxon>
        <taxon>Flavobacteriales</taxon>
        <taxon>Weeksellaceae</taxon>
        <taxon>Chryseobacterium group</taxon>
        <taxon>Chryseobacterium</taxon>
    </lineage>
</organism>
<accession>A0ABW8Y6H3</accession>
<keyword evidence="1" id="KW-0812">Transmembrane</keyword>
<evidence type="ECO:0000313" key="4">
    <source>
        <dbReference type="Proteomes" id="UP001629058"/>
    </source>
</evidence>
<dbReference type="Proteomes" id="UP001629058">
    <property type="component" value="Unassembled WGS sequence"/>
</dbReference>
<proteinExistence type="predicted"/>
<comment type="caution">
    <text evidence="3">The sequence shown here is derived from an EMBL/GenBank/DDBJ whole genome shotgun (WGS) entry which is preliminary data.</text>
</comment>
<evidence type="ECO:0000256" key="1">
    <source>
        <dbReference type="SAM" id="Phobius"/>
    </source>
</evidence>
<keyword evidence="4" id="KW-1185">Reference proteome</keyword>
<gene>
    <name evidence="3" type="ORF">ABS765_17500</name>
</gene>
<name>A0ABW8Y6H3_9FLAO</name>
<reference evidence="3 4" key="1">
    <citation type="submission" date="2024-06" db="EMBL/GenBank/DDBJ databases">
        <authorList>
            <person name="Kaempfer P."/>
            <person name="Viver T."/>
        </authorList>
    </citation>
    <scope>NUCLEOTIDE SEQUENCE [LARGE SCALE GENOMIC DNA]</scope>
    <source>
        <strain evidence="3 4">ST-37</strain>
    </source>
</reference>
<dbReference type="SUPFAM" id="SSF52096">
    <property type="entry name" value="ClpP/crotonase"/>
    <property type="match status" value="1"/>
</dbReference>
<evidence type="ECO:0000259" key="2">
    <source>
        <dbReference type="Pfam" id="PF03572"/>
    </source>
</evidence>
<dbReference type="InterPro" id="IPR005151">
    <property type="entry name" value="Tail-specific_protease"/>
</dbReference>
<dbReference type="EMBL" id="JBELPY010000020">
    <property type="protein sequence ID" value="MFL9835814.1"/>
    <property type="molecule type" value="Genomic_DNA"/>
</dbReference>
<dbReference type="Gene3D" id="3.90.226.10">
    <property type="entry name" value="2-enoyl-CoA Hydratase, Chain A, domain 1"/>
    <property type="match status" value="1"/>
</dbReference>
<keyword evidence="1" id="KW-1133">Transmembrane helix</keyword>